<feature type="region of interest" description="Disordered" evidence="8">
    <location>
        <begin position="298"/>
        <end position="346"/>
    </location>
</feature>
<comment type="catalytic activity">
    <reaction evidence="6">
        <text>L-threonyl-[protein] + ATP = 3-O-(5'-adenylyl)-L-threonyl-[protein] + diphosphate</text>
        <dbReference type="Rhea" id="RHEA:54292"/>
        <dbReference type="Rhea" id="RHEA-COMP:11060"/>
        <dbReference type="Rhea" id="RHEA-COMP:13847"/>
        <dbReference type="ChEBI" id="CHEBI:30013"/>
        <dbReference type="ChEBI" id="CHEBI:30616"/>
        <dbReference type="ChEBI" id="CHEBI:33019"/>
        <dbReference type="ChEBI" id="CHEBI:138113"/>
        <dbReference type="EC" id="2.7.7.108"/>
    </reaction>
</comment>
<accession>A0A318PGT5</accession>
<feature type="compositionally biased region" description="Basic and acidic residues" evidence="8">
    <location>
        <begin position="336"/>
        <end position="346"/>
    </location>
</feature>
<dbReference type="PANTHER" id="PTHR39560">
    <property type="entry name" value="PROTEIN ADENYLYLTRANSFERASE FIC-RELATED"/>
    <property type="match status" value="1"/>
</dbReference>
<evidence type="ECO:0000256" key="2">
    <source>
        <dbReference type="ARBA" id="ARBA00022695"/>
    </source>
</evidence>
<comment type="catalytic activity">
    <reaction evidence="7">
        <text>L-tyrosyl-[protein] + ATP = O-(5'-adenylyl)-L-tyrosyl-[protein] + diphosphate</text>
        <dbReference type="Rhea" id="RHEA:54288"/>
        <dbReference type="Rhea" id="RHEA-COMP:10136"/>
        <dbReference type="Rhea" id="RHEA-COMP:13846"/>
        <dbReference type="ChEBI" id="CHEBI:30616"/>
        <dbReference type="ChEBI" id="CHEBI:33019"/>
        <dbReference type="ChEBI" id="CHEBI:46858"/>
        <dbReference type="ChEBI" id="CHEBI:83624"/>
        <dbReference type="EC" id="2.7.7.108"/>
    </reaction>
</comment>
<dbReference type="EMBL" id="NKUC01000029">
    <property type="protein sequence ID" value="PYD56204.1"/>
    <property type="molecule type" value="Genomic_DNA"/>
</dbReference>
<dbReference type="STRING" id="1220579.GCA_001571345_02058"/>
<sequence>MGDPYLQSDGETLENVQGIQHDPEALDRLEKFLTASREAELHERGLPALQGFPLVKAIHYHLFQDVYSWAGQPRTTLLVRDMSGFLAPERIEQEGRKLFERLAEKDNLRGLSRMEFAEQLAVPFNELNHIHPFREGNGRTQRIVWEAFAREAGHTLDFEGISQERMAVVSIAGMKGDHMPAIRMFDELLDSTRHKALVKATRFLEKAFRDDSDFSWNERYIATTTPGQAYDGKFAGRSGDNFMMGSGDRVYIGNLADLGSHADGLRSGDQVSFRAAGETPASRSFSSLATALIGRSGSYEPKATAPDWLDRAKAYGDRQKKPGSEPVSDETPASVRRHDPSGDPSP</sequence>
<dbReference type="GO" id="GO:0051302">
    <property type="term" value="P:regulation of cell division"/>
    <property type="evidence" value="ECO:0007669"/>
    <property type="project" value="TreeGrafter"/>
</dbReference>
<dbReference type="InterPro" id="IPR003812">
    <property type="entry name" value="Fido"/>
</dbReference>
<keyword evidence="2" id="KW-0548">Nucleotidyltransferase</keyword>
<feature type="compositionally biased region" description="Basic and acidic residues" evidence="8">
    <location>
        <begin position="308"/>
        <end position="323"/>
    </location>
</feature>
<protein>
    <recommendedName>
        <fullName evidence="5">protein adenylyltransferase</fullName>
        <ecNumber evidence="5">2.7.7.108</ecNumber>
    </recommendedName>
</protein>
<dbReference type="Gene3D" id="1.10.3290.10">
    <property type="entry name" value="Fido-like domain"/>
    <property type="match status" value="1"/>
</dbReference>
<feature type="domain" description="Fido" evidence="9">
    <location>
        <begin position="50"/>
        <end position="191"/>
    </location>
</feature>
<dbReference type="GO" id="GO:0005524">
    <property type="term" value="F:ATP binding"/>
    <property type="evidence" value="ECO:0007669"/>
    <property type="project" value="UniProtKB-KW"/>
</dbReference>
<keyword evidence="3" id="KW-0547">Nucleotide-binding</keyword>
<dbReference type="InterPro" id="IPR036597">
    <property type="entry name" value="Fido-like_dom_sf"/>
</dbReference>
<dbReference type="SUPFAM" id="SSF140931">
    <property type="entry name" value="Fic-like"/>
    <property type="match status" value="1"/>
</dbReference>
<evidence type="ECO:0000313" key="10">
    <source>
        <dbReference type="EMBL" id="PYD56204.1"/>
    </source>
</evidence>
<organism evidence="10 11">
    <name type="scientific">Komagataeibacter xylinus</name>
    <name type="common">Gluconacetobacter xylinus</name>
    <dbReference type="NCBI Taxonomy" id="28448"/>
    <lineage>
        <taxon>Bacteria</taxon>
        <taxon>Pseudomonadati</taxon>
        <taxon>Pseudomonadota</taxon>
        <taxon>Alphaproteobacteria</taxon>
        <taxon>Acetobacterales</taxon>
        <taxon>Acetobacteraceae</taxon>
        <taxon>Komagataeibacter</taxon>
    </lineage>
</organism>
<evidence type="ECO:0000256" key="8">
    <source>
        <dbReference type="SAM" id="MobiDB-lite"/>
    </source>
</evidence>
<keyword evidence="1" id="KW-0808">Transferase</keyword>
<evidence type="ECO:0000313" key="11">
    <source>
        <dbReference type="Proteomes" id="UP000248257"/>
    </source>
</evidence>
<keyword evidence="4" id="KW-0067">ATP-binding</keyword>
<evidence type="ECO:0000256" key="4">
    <source>
        <dbReference type="ARBA" id="ARBA00022840"/>
    </source>
</evidence>
<dbReference type="GO" id="GO:0070733">
    <property type="term" value="F:AMPylase activity"/>
    <property type="evidence" value="ECO:0007669"/>
    <property type="project" value="UniProtKB-EC"/>
</dbReference>
<dbReference type="RefSeq" id="WP_061274670.1">
    <property type="nucleotide sequence ID" value="NZ_CBCRXN010000023.1"/>
</dbReference>
<name>A0A318PGT5_KOMXY</name>
<evidence type="ECO:0000256" key="1">
    <source>
        <dbReference type="ARBA" id="ARBA00022679"/>
    </source>
</evidence>
<evidence type="ECO:0000256" key="3">
    <source>
        <dbReference type="ARBA" id="ARBA00022741"/>
    </source>
</evidence>
<dbReference type="OrthoDB" id="9813719at2"/>
<keyword evidence="11" id="KW-1185">Reference proteome</keyword>
<comment type="caution">
    <text evidence="10">The sequence shown here is derived from an EMBL/GenBank/DDBJ whole genome shotgun (WGS) entry which is preliminary data.</text>
</comment>
<gene>
    <name evidence="10" type="ORF">CFR75_12315</name>
</gene>
<dbReference type="PANTHER" id="PTHR39560:SF1">
    <property type="entry name" value="PROTEIN ADENYLYLTRANSFERASE FIC-RELATED"/>
    <property type="match status" value="1"/>
</dbReference>
<dbReference type="PROSITE" id="PS51459">
    <property type="entry name" value="FIDO"/>
    <property type="match status" value="1"/>
</dbReference>
<dbReference type="EC" id="2.7.7.108" evidence="5"/>
<evidence type="ECO:0000256" key="6">
    <source>
        <dbReference type="ARBA" id="ARBA00047939"/>
    </source>
</evidence>
<evidence type="ECO:0000256" key="7">
    <source>
        <dbReference type="ARBA" id="ARBA00048696"/>
    </source>
</evidence>
<dbReference type="Proteomes" id="UP000248257">
    <property type="component" value="Unassembled WGS sequence"/>
</dbReference>
<dbReference type="Pfam" id="PF02661">
    <property type="entry name" value="Fic"/>
    <property type="match status" value="1"/>
</dbReference>
<reference evidence="10 11" key="1">
    <citation type="submission" date="2017-07" db="EMBL/GenBank/DDBJ databases">
        <title>A draft genome sequence of Komagataeibacter xylinus LMG 1515.</title>
        <authorList>
            <person name="Skraban J."/>
            <person name="Cleenwerck I."/>
            <person name="Vandamme P."/>
            <person name="Trcek J."/>
        </authorList>
    </citation>
    <scope>NUCLEOTIDE SEQUENCE [LARGE SCALE GENOMIC DNA]</scope>
    <source>
        <strain evidence="10 11">LMG 1515</strain>
    </source>
</reference>
<dbReference type="AlphaFoldDB" id="A0A318PGT5"/>
<evidence type="ECO:0000256" key="5">
    <source>
        <dbReference type="ARBA" id="ARBA00034531"/>
    </source>
</evidence>
<evidence type="ECO:0000259" key="9">
    <source>
        <dbReference type="PROSITE" id="PS51459"/>
    </source>
</evidence>
<proteinExistence type="predicted"/>